<reference evidence="2 3" key="1">
    <citation type="submission" date="2021-01" db="EMBL/GenBank/DDBJ databases">
        <title>Draft genome sequence of Micromonospora sp. strain STR1s_6.</title>
        <authorList>
            <person name="Karlyshev A."/>
            <person name="Jawad R."/>
        </authorList>
    </citation>
    <scope>NUCLEOTIDE SEQUENCE [LARGE SCALE GENOMIC DNA]</scope>
    <source>
        <strain evidence="2 3">STR1S-6</strain>
    </source>
</reference>
<comment type="caution">
    <text evidence="2">The sequence shown here is derived from an EMBL/GenBank/DDBJ whole genome shotgun (WGS) entry which is preliminary data.</text>
</comment>
<feature type="domain" description="CHAT" evidence="1">
    <location>
        <begin position="2"/>
        <end position="133"/>
    </location>
</feature>
<keyword evidence="3" id="KW-1185">Reference proteome</keyword>
<sequence length="146" mass="14741">MLTGPEATPAAALAAMAGARLAHIAAHGQHQTENPLFSTLELAGGPLMGYDVQELRTAPRTVVLSCCDLGLTDVRHGDEALGMPTALLAAGTATVVASVSRVADEAATEIMVAYHRAAVAGRPPAAALAEAVRGNQPPSFVCFGAG</sequence>
<dbReference type="EMBL" id="JAEVHL010000025">
    <property type="protein sequence ID" value="MBM0275523.1"/>
    <property type="molecule type" value="Genomic_DNA"/>
</dbReference>
<proteinExistence type="predicted"/>
<organism evidence="2 3">
    <name type="scientific">Micromonospora tarensis</name>
    <dbReference type="NCBI Taxonomy" id="2806100"/>
    <lineage>
        <taxon>Bacteria</taxon>
        <taxon>Bacillati</taxon>
        <taxon>Actinomycetota</taxon>
        <taxon>Actinomycetes</taxon>
        <taxon>Micromonosporales</taxon>
        <taxon>Micromonosporaceae</taxon>
        <taxon>Micromonospora</taxon>
    </lineage>
</organism>
<dbReference type="Proteomes" id="UP000622245">
    <property type="component" value="Unassembled WGS sequence"/>
</dbReference>
<dbReference type="Pfam" id="PF12770">
    <property type="entry name" value="CHAT"/>
    <property type="match status" value="1"/>
</dbReference>
<accession>A0ABS1YDP2</accession>
<evidence type="ECO:0000259" key="1">
    <source>
        <dbReference type="Pfam" id="PF12770"/>
    </source>
</evidence>
<protein>
    <submittedName>
        <fullName evidence="2">CHAT domain-containing protein</fullName>
    </submittedName>
</protein>
<dbReference type="RefSeq" id="WP_203147915.1">
    <property type="nucleotide sequence ID" value="NZ_JAEVHL010000025.1"/>
</dbReference>
<evidence type="ECO:0000313" key="3">
    <source>
        <dbReference type="Proteomes" id="UP000622245"/>
    </source>
</evidence>
<gene>
    <name evidence="2" type="ORF">JM949_08675</name>
</gene>
<evidence type="ECO:0000313" key="2">
    <source>
        <dbReference type="EMBL" id="MBM0275523.1"/>
    </source>
</evidence>
<dbReference type="InterPro" id="IPR024983">
    <property type="entry name" value="CHAT_dom"/>
</dbReference>
<name>A0ABS1YDP2_9ACTN</name>